<protein>
    <submittedName>
        <fullName evidence="1">Uncharacterized protein</fullName>
    </submittedName>
</protein>
<reference evidence="1" key="2">
    <citation type="journal article" date="2015" name="Data Brief">
        <title>Shoot transcriptome of the giant reed, Arundo donax.</title>
        <authorList>
            <person name="Barrero R.A."/>
            <person name="Guerrero F.D."/>
            <person name="Moolhuijzen P."/>
            <person name="Goolsby J.A."/>
            <person name="Tidwell J."/>
            <person name="Bellgard S.E."/>
            <person name="Bellgard M.I."/>
        </authorList>
    </citation>
    <scope>NUCLEOTIDE SEQUENCE</scope>
    <source>
        <tissue evidence="1">Shoot tissue taken approximately 20 cm above the soil surface</tissue>
    </source>
</reference>
<evidence type="ECO:0000313" key="1">
    <source>
        <dbReference type="EMBL" id="JAD87924.1"/>
    </source>
</evidence>
<dbReference type="EMBL" id="GBRH01209971">
    <property type="protein sequence ID" value="JAD87924.1"/>
    <property type="molecule type" value="Transcribed_RNA"/>
</dbReference>
<accession>A0A0A9DH56</accession>
<name>A0A0A9DH56_ARUDO</name>
<reference evidence="1" key="1">
    <citation type="submission" date="2014-09" db="EMBL/GenBank/DDBJ databases">
        <authorList>
            <person name="Magalhaes I.L.F."/>
            <person name="Oliveira U."/>
            <person name="Santos F.R."/>
            <person name="Vidigal T.H.D.A."/>
            <person name="Brescovit A.D."/>
            <person name="Santos A.J."/>
        </authorList>
    </citation>
    <scope>NUCLEOTIDE SEQUENCE</scope>
    <source>
        <tissue evidence="1">Shoot tissue taken approximately 20 cm above the soil surface</tissue>
    </source>
</reference>
<dbReference type="AlphaFoldDB" id="A0A0A9DH56"/>
<organism evidence="1">
    <name type="scientific">Arundo donax</name>
    <name type="common">Giant reed</name>
    <name type="synonym">Donax arundinaceus</name>
    <dbReference type="NCBI Taxonomy" id="35708"/>
    <lineage>
        <taxon>Eukaryota</taxon>
        <taxon>Viridiplantae</taxon>
        <taxon>Streptophyta</taxon>
        <taxon>Embryophyta</taxon>
        <taxon>Tracheophyta</taxon>
        <taxon>Spermatophyta</taxon>
        <taxon>Magnoliopsida</taxon>
        <taxon>Liliopsida</taxon>
        <taxon>Poales</taxon>
        <taxon>Poaceae</taxon>
        <taxon>PACMAD clade</taxon>
        <taxon>Arundinoideae</taxon>
        <taxon>Arundineae</taxon>
        <taxon>Arundo</taxon>
    </lineage>
</organism>
<proteinExistence type="predicted"/>
<sequence length="47" mass="5653">MSLQNTFQQLNEYLSTIREDNSAKGQITIAPRSTTRRLHWHCFFKKR</sequence>